<proteinExistence type="predicted"/>
<sequence>MRGPPAPPHGTLAARETMARSNTSCLHLIIVLLLLLGCERIVSGSGPAAASGDRETLLAIKTDWGSPPGLSSWGGVTCAAAAGVGIVTELYLQSLNLTGSDLKLLNLSDNNLSGAFPAAALYACRHLSYLDLSYNGFTGPFPADINGLSPVMEHLNLSTNRFDG</sequence>
<evidence type="ECO:0008006" key="4">
    <source>
        <dbReference type="Google" id="ProtNLM"/>
    </source>
</evidence>
<dbReference type="Gene3D" id="3.80.10.10">
    <property type="entry name" value="Ribonuclease Inhibitor"/>
    <property type="match status" value="1"/>
</dbReference>
<dbReference type="InterPro" id="IPR050994">
    <property type="entry name" value="At_inactive_RLKs"/>
</dbReference>
<dbReference type="PANTHER" id="PTHR48010">
    <property type="entry name" value="OS05G0588300 PROTEIN"/>
    <property type="match status" value="1"/>
</dbReference>
<feature type="chain" id="PRO_5032791625" description="Leucine-rich repeat-containing N-terminal plant-type domain-containing protein" evidence="1">
    <location>
        <begin position="45"/>
        <end position="164"/>
    </location>
</feature>
<dbReference type="SUPFAM" id="SSF52058">
    <property type="entry name" value="L domain-like"/>
    <property type="match status" value="1"/>
</dbReference>
<keyword evidence="3" id="KW-1185">Reference proteome</keyword>
<organism evidence="2 3">
    <name type="scientific">Digitaria exilis</name>
    <dbReference type="NCBI Taxonomy" id="1010633"/>
    <lineage>
        <taxon>Eukaryota</taxon>
        <taxon>Viridiplantae</taxon>
        <taxon>Streptophyta</taxon>
        <taxon>Embryophyta</taxon>
        <taxon>Tracheophyta</taxon>
        <taxon>Spermatophyta</taxon>
        <taxon>Magnoliopsida</taxon>
        <taxon>Liliopsida</taxon>
        <taxon>Poales</taxon>
        <taxon>Poaceae</taxon>
        <taxon>PACMAD clade</taxon>
        <taxon>Panicoideae</taxon>
        <taxon>Panicodae</taxon>
        <taxon>Paniceae</taxon>
        <taxon>Anthephorinae</taxon>
        <taxon>Digitaria</taxon>
    </lineage>
</organism>
<dbReference type="InterPro" id="IPR032675">
    <property type="entry name" value="LRR_dom_sf"/>
</dbReference>
<accession>A0A835E350</accession>
<gene>
    <name evidence="2" type="ORF">HU200_058853</name>
</gene>
<dbReference type="Proteomes" id="UP000636709">
    <property type="component" value="Unassembled WGS sequence"/>
</dbReference>
<dbReference type="PANTHER" id="PTHR48010:SF58">
    <property type="entry name" value="RECEPTOR PROTEIN KINASE-LIKE PROTEIN ZAR1"/>
    <property type="match status" value="1"/>
</dbReference>
<keyword evidence="1" id="KW-0732">Signal</keyword>
<evidence type="ECO:0000256" key="1">
    <source>
        <dbReference type="SAM" id="SignalP"/>
    </source>
</evidence>
<evidence type="ECO:0000313" key="3">
    <source>
        <dbReference type="Proteomes" id="UP000636709"/>
    </source>
</evidence>
<dbReference type="Pfam" id="PF00560">
    <property type="entry name" value="LRR_1"/>
    <property type="match status" value="2"/>
</dbReference>
<dbReference type="EMBL" id="JACEFO010002477">
    <property type="protein sequence ID" value="KAF8659009.1"/>
    <property type="molecule type" value="Genomic_DNA"/>
</dbReference>
<feature type="signal peptide" evidence="1">
    <location>
        <begin position="1"/>
        <end position="44"/>
    </location>
</feature>
<protein>
    <recommendedName>
        <fullName evidence="4">Leucine-rich repeat-containing N-terminal plant-type domain-containing protein</fullName>
    </recommendedName>
</protein>
<evidence type="ECO:0000313" key="2">
    <source>
        <dbReference type="EMBL" id="KAF8659009.1"/>
    </source>
</evidence>
<reference evidence="2" key="1">
    <citation type="submission" date="2020-07" db="EMBL/GenBank/DDBJ databases">
        <title>Genome sequence and genetic diversity analysis of an under-domesticated orphan crop, white fonio (Digitaria exilis).</title>
        <authorList>
            <person name="Bennetzen J.L."/>
            <person name="Chen S."/>
            <person name="Ma X."/>
            <person name="Wang X."/>
            <person name="Yssel A.E.J."/>
            <person name="Chaluvadi S.R."/>
            <person name="Johnson M."/>
            <person name="Gangashetty P."/>
            <person name="Hamidou F."/>
            <person name="Sanogo M.D."/>
            <person name="Zwaenepoel A."/>
            <person name="Wallace J."/>
            <person name="Van De Peer Y."/>
            <person name="Van Deynze A."/>
        </authorList>
    </citation>
    <scope>NUCLEOTIDE SEQUENCE</scope>
    <source>
        <tissue evidence="2">Leaves</tissue>
    </source>
</reference>
<dbReference type="AlphaFoldDB" id="A0A835E350"/>
<name>A0A835E350_9POAL</name>
<dbReference type="InterPro" id="IPR001611">
    <property type="entry name" value="Leu-rich_rpt"/>
</dbReference>
<comment type="caution">
    <text evidence="2">The sequence shown here is derived from an EMBL/GenBank/DDBJ whole genome shotgun (WGS) entry which is preliminary data.</text>
</comment>